<feature type="domain" description="Gnk2-homologous" evidence="7">
    <location>
        <begin position="128"/>
        <end position="237"/>
    </location>
</feature>
<dbReference type="CDD" id="cd23509">
    <property type="entry name" value="Gnk2-like"/>
    <property type="match status" value="2"/>
</dbReference>
<keyword evidence="9" id="KW-1185">Reference proteome</keyword>
<proteinExistence type="inferred from homology"/>
<dbReference type="PANTHER" id="PTHR32411:SF55">
    <property type="entry name" value="CYSTEINE-RICH REPEAT SECRETORY PROTEIN 55"/>
    <property type="match status" value="1"/>
</dbReference>
<evidence type="ECO:0000256" key="3">
    <source>
        <dbReference type="ARBA" id="ARBA00022729"/>
    </source>
</evidence>
<evidence type="ECO:0000256" key="4">
    <source>
        <dbReference type="ARBA" id="ARBA00022737"/>
    </source>
</evidence>
<gene>
    <name evidence="8" type="ORF">ACH5RR_020465</name>
</gene>
<evidence type="ECO:0000259" key="7">
    <source>
        <dbReference type="PROSITE" id="PS51473"/>
    </source>
</evidence>
<protein>
    <recommendedName>
        <fullName evidence="7">Gnk2-homologous domain-containing protein</fullName>
    </recommendedName>
</protein>
<feature type="domain" description="Gnk2-homologous" evidence="7">
    <location>
        <begin position="19"/>
        <end position="122"/>
    </location>
</feature>
<feature type="signal peptide" evidence="6">
    <location>
        <begin position="1"/>
        <end position="20"/>
    </location>
</feature>
<organism evidence="8 9">
    <name type="scientific">Cinchona calisaya</name>
    <dbReference type="NCBI Taxonomy" id="153742"/>
    <lineage>
        <taxon>Eukaryota</taxon>
        <taxon>Viridiplantae</taxon>
        <taxon>Streptophyta</taxon>
        <taxon>Embryophyta</taxon>
        <taxon>Tracheophyta</taxon>
        <taxon>Spermatophyta</taxon>
        <taxon>Magnoliopsida</taxon>
        <taxon>eudicotyledons</taxon>
        <taxon>Gunneridae</taxon>
        <taxon>Pentapetalae</taxon>
        <taxon>asterids</taxon>
        <taxon>lamiids</taxon>
        <taxon>Gentianales</taxon>
        <taxon>Rubiaceae</taxon>
        <taxon>Cinchonoideae</taxon>
        <taxon>Cinchoneae</taxon>
        <taxon>Cinchona</taxon>
    </lineage>
</organism>
<dbReference type="GO" id="GO:0005576">
    <property type="term" value="C:extracellular region"/>
    <property type="evidence" value="ECO:0007669"/>
    <property type="project" value="UniProtKB-SubCell"/>
</dbReference>
<dbReference type="InterPro" id="IPR038408">
    <property type="entry name" value="GNK2_sf"/>
</dbReference>
<comment type="similarity">
    <text evidence="5">Belongs to the cysteine-rich repeat secretory protein family.</text>
</comment>
<sequence>MALFRIILLLFLSSCTAVLADVTVEYCSDNLTIPTTQMSANIDSLLAEVASATSKNRFSIATYGKGNDTVYGLGQCRGDVNSTDCSSCIQDAAQSIRTNCQNQTDARLWAENCVLRFAAINFFGKLDTNEVERIFNIDHPQHPSAFKKVVAALMSKISSEAIVPANNGFAKGKITSIPANVTLYGLAQCTMDISRNFCKECLNLAIGNIPKLCKDVKTVGCRVLYSSCYVRYEIYPFYYPLDA</sequence>
<dbReference type="PROSITE" id="PS51473">
    <property type="entry name" value="GNK2"/>
    <property type="match status" value="2"/>
</dbReference>
<comment type="subcellular location">
    <subcellularLocation>
        <location evidence="1">Secreted</location>
    </subcellularLocation>
</comment>
<dbReference type="Proteomes" id="UP001630127">
    <property type="component" value="Unassembled WGS sequence"/>
</dbReference>
<reference evidence="8 9" key="1">
    <citation type="submission" date="2024-11" db="EMBL/GenBank/DDBJ databases">
        <title>A near-complete genome assembly of Cinchona calisaya.</title>
        <authorList>
            <person name="Lian D.C."/>
            <person name="Zhao X.W."/>
            <person name="Wei L."/>
        </authorList>
    </citation>
    <scope>NUCLEOTIDE SEQUENCE [LARGE SCALE GENOMIC DNA]</scope>
    <source>
        <tissue evidence="8">Nenye</tissue>
    </source>
</reference>
<dbReference type="InterPro" id="IPR002902">
    <property type="entry name" value="GNK2"/>
</dbReference>
<dbReference type="AlphaFoldDB" id="A0ABD2ZEK3"/>
<evidence type="ECO:0000313" key="8">
    <source>
        <dbReference type="EMBL" id="KAL3517876.1"/>
    </source>
</evidence>
<keyword evidence="2" id="KW-0964">Secreted</keyword>
<dbReference type="EMBL" id="JBJUIK010000009">
    <property type="protein sequence ID" value="KAL3517876.1"/>
    <property type="molecule type" value="Genomic_DNA"/>
</dbReference>
<accession>A0ABD2ZEK3</accession>
<dbReference type="InterPro" id="IPR050581">
    <property type="entry name" value="CRR_secretory_protein"/>
</dbReference>
<keyword evidence="3 6" id="KW-0732">Signal</keyword>
<evidence type="ECO:0000256" key="6">
    <source>
        <dbReference type="SAM" id="SignalP"/>
    </source>
</evidence>
<evidence type="ECO:0000313" key="9">
    <source>
        <dbReference type="Proteomes" id="UP001630127"/>
    </source>
</evidence>
<comment type="caution">
    <text evidence="8">The sequence shown here is derived from an EMBL/GenBank/DDBJ whole genome shotgun (WGS) entry which is preliminary data.</text>
</comment>
<evidence type="ECO:0000256" key="1">
    <source>
        <dbReference type="ARBA" id="ARBA00004613"/>
    </source>
</evidence>
<dbReference type="Pfam" id="PF01657">
    <property type="entry name" value="Stress-antifung"/>
    <property type="match status" value="2"/>
</dbReference>
<dbReference type="PANTHER" id="PTHR32411">
    <property type="entry name" value="CYSTEINE-RICH REPEAT SECRETORY PROTEIN 38-RELATED"/>
    <property type="match status" value="1"/>
</dbReference>
<feature type="chain" id="PRO_5044754703" description="Gnk2-homologous domain-containing protein" evidence="6">
    <location>
        <begin position="21"/>
        <end position="243"/>
    </location>
</feature>
<evidence type="ECO:0000256" key="2">
    <source>
        <dbReference type="ARBA" id="ARBA00022525"/>
    </source>
</evidence>
<name>A0ABD2ZEK3_9GENT</name>
<dbReference type="Gene3D" id="3.30.430.20">
    <property type="entry name" value="Gnk2 domain, C-X8-C-X2-C motif"/>
    <property type="match status" value="2"/>
</dbReference>
<evidence type="ECO:0000256" key="5">
    <source>
        <dbReference type="ARBA" id="ARBA00038515"/>
    </source>
</evidence>
<keyword evidence="4" id="KW-0677">Repeat</keyword>